<feature type="compositionally biased region" description="Polar residues" evidence="1">
    <location>
        <begin position="58"/>
        <end position="78"/>
    </location>
</feature>
<protein>
    <submittedName>
        <fullName evidence="2">Uncharacterized protein</fullName>
    </submittedName>
</protein>
<feature type="region of interest" description="Disordered" evidence="1">
    <location>
        <begin position="40"/>
        <end position="87"/>
    </location>
</feature>
<proteinExistence type="predicted"/>
<sequence>MDDKKGKGSYMAHACDLAIKFPECDLPDWFPSSTGQPTNEYYNACTPQESGTRRIQHRTLQSGTQLSHSSGDSTNQTSERFKHGVPPDCVLLSRSKDDRSRNQDSIFIALAQHPCIEDIALTDTLDLDIVTSALAKPKPFTSLRSLNIGIRIAAVTAAQHEPIVPYRKRGFLVAPALSEPPAANGPIKSIREKSAEIILEPDEPIQRQKAIV</sequence>
<evidence type="ECO:0000313" key="3">
    <source>
        <dbReference type="Proteomes" id="UP000310421"/>
    </source>
</evidence>
<dbReference type="AlphaFoldDB" id="A0A4S8WJA8"/>
<dbReference type="Proteomes" id="UP000310421">
    <property type="component" value="Unassembled WGS sequence"/>
</dbReference>
<name>A0A4S8WJA8_AURPU</name>
<gene>
    <name evidence="2" type="ORF">D6D20_10013</name>
</gene>
<dbReference type="EMBL" id="QZAN01000234">
    <property type="protein sequence ID" value="THW54714.1"/>
    <property type="molecule type" value="Genomic_DNA"/>
</dbReference>
<evidence type="ECO:0000313" key="2">
    <source>
        <dbReference type="EMBL" id="THW54714.1"/>
    </source>
</evidence>
<accession>A0A4S8WJA8</accession>
<reference evidence="2 3" key="1">
    <citation type="submission" date="2018-10" db="EMBL/GenBank/DDBJ databases">
        <title>Fifty Aureobasidium pullulans genomes reveal a recombining polyextremotolerant generalist.</title>
        <authorList>
            <person name="Gostincar C."/>
            <person name="Turk M."/>
            <person name="Zajc J."/>
            <person name="Gunde-Cimerman N."/>
        </authorList>
    </citation>
    <scope>NUCLEOTIDE SEQUENCE [LARGE SCALE GENOMIC DNA]</scope>
    <source>
        <strain evidence="2 3">EXF-10751</strain>
    </source>
</reference>
<organism evidence="2 3">
    <name type="scientific">Aureobasidium pullulans</name>
    <name type="common">Black yeast</name>
    <name type="synonym">Pullularia pullulans</name>
    <dbReference type="NCBI Taxonomy" id="5580"/>
    <lineage>
        <taxon>Eukaryota</taxon>
        <taxon>Fungi</taxon>
        <taxon>Dikarya</taxon>
        <taxon>Ascomycota</taxon>
        <taxon>Pezizomycotina</taxon>
        <taxon>Dothideomycetes</taxon>
        <taxon>Dothideomycetidae</taxon>
        <taxon>Dothideales</taxon>
        <taxon>Saccotheciaceae</taxon>
        <taxon>Aureobasidium</taxon>
    </lineage>
</organism>
<comment type="caution">
    <text evidence="2">The sequence shown here is derived from an EMBL/GenBank/DDBJ whole genome shotgun (WGS) entry which is preliminary data.</text>
</comment>
<feature type="compositionally biased region" description="Polar residues" evidence="1">
    <location>
        <begin position="40"/>
        <end position="50"/>
    </location>
</feature>
<evidence type="ECO:0000256" key="1">
    <source>
        <dbReference type="SAM" id="MobiDB-lite"/>
    </source>
</evidence>